<sequence length="280" mass="30922">MKPVTLTASLLTAALALTACSQGEEEGQDGPVGSPVPIDEQGGLDTSADEDEESDESETEGQQEEAEADESPSGAPETSEAEDEDASPQDSEQEEAVFPQDSEEAYQWAIEDSEQLDSEEDYSEYARGDREFDDPDEFAEYIESHHVIMERAAEVMTGFRAGDWNKDVAIVRANYLLTDGAQQPGIPERPQSGDPAWEPAMECNADAEVRTQVLDGPNEDSHSPYTEIAAEYRWITDQDCDVPDPDHFYVYSMTTGDDALITDFSREQVSYEEDNPGMFD</sequence>
<feature type="compositionally biased region" description="Acidic residues" evidence="1">
    <location>
        <begin position="111"/>
        <end position="123"/>
    </location>
</feature>
<reference evidence="3 4" key="1">
    <citation type="submission" date="2019-05" db="EMBL/GenBank/DDBJ databases">
        <title>Nesterenkonia sp. GY074 isolated from the Southern Atlantic Ocean.</title>
        <authorList>
            <person name="Zhang G."/>
        </authorList>
    </citation>
    <scope>NUCLEOTIDE SEQUENCE [LARGE SCALE GENOMIC DNA]</scope>
    <source>
        <strain evidence="3 4">GY074</strain>
    </source>
</reference>
<keyword evidence="4" id="KW-1185">Reference proteome</keyword>
<keyword evidence="2" id="KW-0732">Signal</keyword>
<evidence type="ECO:0000313" key="3">
    <source>
        <dbReference type="EMBL" id="TLP94277.1"/>
    </source>
</evidence>
<feature type="compositionally biased region" description="Acidic residues" evidence="1">
    <location>
        <begin position="47"/>
        <end position="70"/>
    </location>
</feature>
<evidence type="ECO:0000256" key="1">
    <source>
        <dbReference type="SAM" id="MobiDB-lite"/>
    </source>
</evidence>
<accession>A0A5R9B8G3</accession>
<comment type="caution">
    <text evidence="3">The sequence shown here is derived from an EMBL/GenBank/DDBJ whole genome shotgun (WGS) entry which is preliminary data.</text>
</comment>
<proteinExistence type="predicted"/>
<name>A0A5R9B8G3_9MICC</name>
<evidence type="ECO:0000256" key="2">
    <source>
        <dbReference type="SAM" id="SignalP"/>
    </source>
</evidence>
<organism evidence="3 4">
    <name type="scientific">Nesterenkonia salmonea</name>
    <dbReference type="NCBI Taxonomy" id="1804987"/>
    <lineage>
        <taxon>Bacteria</taxon>
        <taxon>Bacillati</taxon>
        <taxon>Actinomycetota</taxon>
        <taxon>Actinomycetes</taxon>
        <taxon>Micrococcales</taxon>
        <taxon>Micrococcaceae</taxon>
        <taxon>Nesterenkonia</taxon>
    </lineage>
</organism>
<evidence type="ECO:0000313" key="4">
    <source>
        <dbReference type="Proteomes" id="UP000310458"/>
    </source>
</evidence>
<dbReference type="EMBL" id="VAVZ01000036">
    <property type="protein sequence ID" value="TLP94277.1"/>
    <property type="molecule type" value="Genomic_DNA"/>
</dbReference>
<dbReference type="RefSeq" id="WP_138253826.1">
    <property type="nucleotide sequence ID" value="NZ_VAVZ01000036.1"/>
</dbReference>
<dbReference type="AlphaFoldDB" id="A0A5R9B8G3"/>
<feature type="signal peptide" evidence="2">
    <location>
        <begin position="1"/>
        <end position="21"/>
    </location>
</feature>
<feature type="chain" id="PRO_5039072496" evidence="2">
    <location>
        <begin position="22"/>
        <end position="280"/>
    </location>
</feature>
<dbReference type="PROSITE" id="PS51257">
    <property type="entry name" value="PROKAR_LIPOPROTEIN"/>
    <property type="match status" value="1"/>
</dbReference>
<protein>
    <submittedName>
        <fullName evidence="3">Uncharacterized protein</fullName>
    </submittedName>
</protein>
<dbReference type="Proteomes" id="UP000310458">
    <property type="component" value="Unassembled WGS sequence"/>
</dbReference>
<feature type="compositionally biased region" description="Acidic residues" evidence="1">
    <location>
        <begin position="79"/>
        <end position="95"/>
    </location>
</feature>
<feature type="region of interest" description="Disordered" evidence="1">
    <location>
        <begin position="22"/>
        <end position="134"/>
    </location>
</feature>
<gene>
    <name evidence="3" type="ORF">FEF26_12245</name>
</gene>